<accession>A0ACB9MXC6</accession>
<name>A0ACB9MXC6_BAUVA</name>
<organism evidence="1 2">
    <name type="scientific">Bauhinia variegata</name>
    <name type="common">Purple orchid tree</name>
    <name type="synonym">Phanera variegata</name>
    <dbReference type="NCBI Taxonomy" id="167791"/>
    <lineage>
        <taxon>Eukaryota</taxon>
        <taxon>Viridiplantae</taxon>
        <taxon>Streptophyta</taxon>
        <taxon>Embryophyta</taxon>
        <taxon>Tracheophyta</taxon>
        <taxon>Spermatophyta</taxon>
        <taxon>Magnoliopsida</taxon>
        <taxon>eudicotyledons</taxon>
        <taxon>Gunneridae</taxon>
        <taxon>Pentapetalae</taxon>
        <taxon>rosids</taxon>
        <taxon>fabids</taxon>
        <taxon>Fabales</taxon>
        <taxon>Fabaceae</taxon>
        <taxon>Cercidoideae</taxon>
        <taxon>Cercideae</taxon>
        <taxon>Bauhiniinae</taxon>
        <taxon>Bauhinia</taxon>
    </lineage>
</organism>
<comment type="caution">
    <text evidence="1">The sequence shown here is derived from an EMBL/GenBank/DDBJ whole genome shotgun (WGS) entry which is preliminary data.</text>
</comment>
<reference evidence="1 2" key="1">
    <citation type="journal article" date="2022" name="DNA Res.">
        <title>Chromosomal-level genome assembly of the orchid tree Bauhinia variegata (Leguminosae; Cercidoideae) supports the allotetraploid origin hypothesis of Bauhinia.</title>
        <authorList>
            <person name="Zhong Y."/>
            <person name="Chen Y."/>
            <person name="Zheng D."/>
            <person name="Pang J."/>
            <person name="Liu Y."/>
            <person name="Luo S."/>
            <person name="Meng S."/>
            <person name="Qian L."/>
            <person name="Wei D."/>
            <person name="Dai S."/>
            <person name="Zhou R."/>
        </authorList>
    </citation>
    <scope>NUCLEOTIDE SEQUENCE [LARGE SCALE GENOMIC DNA]</scope>
    <source>
        <strain evidence="1">BV-YZ2020</strain>
    </source>
</reference>
<dbReference type="EMBL" id="CM039433">
    <property type="protein sequence ID" value="KAI4328671.1"/>
    <property type="molecule type" value="Genomic_DNA"/>
</dbReference>
<evidence type="ECO:0000313" key="1">
    <source>
        <dbReference type="EMBL" id="KAI4328671.1"/>
    </source>
</evidence>
<proteinExistence type="predicted"/>
<gene>
    <name evidence="1" type="ORF">L6164_021006</name>
</gene>
<evidence type="ECO:0000313" key="2">
    <source>
        <dbReference type="Proteomes" id="UP000828941"/>
    </source>
</evidence>
<sequence length="89" mass="10043">MVVSNSIGDYEDEDDKSHSTKVEAKYQINDFTNRSQVGFSLPVLTPQDRSNDRLVGYSRRGSLQERTQEGEAAQLLLVEKDNLNLALQL</sequence>
<dbReference type="Proteomes" id="UP000828941">
    <property type="component" value="Chromosome 8"/>
</dbReference>
<keyword evidence="2" id="KW-1185">Reference proteome</keyword>
<protein>
    <submittedName>
        <fullName evidence="1">Uncharacterized protein</fullName>
    </submittedName>
</protein>